<feature type="region of interest" description="Disordered" evidence="1">
    <location>
        <begin position="248"/>
        <end position="273"/>
    </location>
</feature>
<name>A0A1Q9DWR6_SYMMI</name>
<protein>
    <recommendedName>
        <fullName evidence="2">EF-hand domain-containing protein</fullName>
    </recommendedName>
</protein>
<dbReference type="SUPFAM" id="SSF47473">
    <property type="entry name" value="EF-hand"/>
    <property type="match status" value="1"/>
</dbReference>
<accession>A0A1Q9DWR6</accession>
<keyword evidence="4" id="KW-1185">Reference proteome</keyword>
<dbReference type="Gene3D" id="1.10.238.10">
    <property type="entry name" value="EF-hand"/>
    <property type="match status" value="1"/>
</dbReference>
<reference evidence="3 4" key="1">
    <citation type="submission" date="2016-02" db="EMBL/GenBank/DDBJ databases">
        <title>Genome analysis of coral dinoflagellate symbionts highlights evolutionary adaptations to a symbiotic lifestyle.</title>
        <authorList>
            <person name="Aranda M."/>
            <person name="Li Y."/>
            <person name="Liew Y.J."/>
            <person name="Baumgarten S."/>
            <person name="Simakov O."/>
            <person name="Wilson M."/>
            <person name="Piel J."/>
            <person name="Ashoor H."/>
            <person name="Bougouffa S."/>
            <person name="Bajic V.B."/>
            <person name="Ryu T."/>
            <person name="Ravasi T."/>
            <person name="Bayer T."/>
            <person name="Micklem G."/>
            <person name="Kim H."/>
            <person name="Bhak J."/>
            <person name="Lajeunesse T.C."/>
            <person name="Voolstra C.R."/>
        </authorList>
    </citation>
    <scope>NUCLEOTIDE SEQUENCE [LARGE SCALE GENOMIC DNA]</scope>
    <source>
        <strain evidence="3 4">CCMP2467</strain>
    </source>
</reference>
<dbReference type="GO" id="GO:0005509">
    <property type="term" value="F:calcium ion binding"/>
    <property type="evidence" value="ECO:0007669"/>
    <property type="project" value="InterPro"/>
</dbReference>
<evidence type="ECO:0000313" key="3">
    <source>
        <dbReference type="EMBL" id="OLP99589.1"/>
    </source>
</evidence>
<feature type="compositionally biased region" description="Basic and acidic residues" evidence="1">
    <location>
        <begin position="248"/>
        <end position="265"/>
    </location>
</feature>
<feature type="region of interest" description="Disordered" evidence="1">
    <location>
        <begin position="141"/>
        <end position="163"/>
    </location>
</feature>
<evidence type="ECO:0000259" key="2">
    <source>
        <dbReference type="PROSITE" id="PS50222"/>
    </source>
</evidence>
<evidence type="ECO:0000313" key="4">
    <source>
        <dbReference type="Proteomes" id="UP000186817"/>
    </source>
</evidence>
<organism evidence="3 4">
    <name type="scientific">Symbiodinium microadriaticum</name>
    <name type="common">Dinoflagellate</name>
    <name type="synonym">Zooxanthella microadriatica</name>
    <dbReference type="NCBI Taxonomy" id="2951"/>
    <lineage>
        <taxon>Eukaryota</taxon>
        <taxon>Sar</taxon>
        <taxon>Alveolata</taxon>
        <taxon>Dinophyceae</taxon>
        <taxon>Suessiales</taxon>
        <taxon>Symbiodiniaceae</taxon>
        <taxon>Symbiodinium</taxon>
    </lineage>
</organism>
<feature type="region of interest" description="Disordered" evidence="1">
    <location>
        <begin position="98"/>
        <end position="128"/>
    </location>
</feature>
<feature type="domain" description="EF-hand" evidence="2">
    <location>
        <begin position="42"/>
        <end position="77"/>
    </location>
</feature>
<gene>
    <name evidence="3" type="ORF">AK812_SmicGene17849</name>
</gene>
<proteinExistence type="predicted"/>
<dbReference type="InterPro" id="IPR002048">
    <property type="entry name" value="EF_hand_dom"/>
</dbReference>
<dbReference type="Proteomes" id="UP000186817">
    <property type="component" value="Unassembled WGS sequence"/>
</dbReference>
<dbReference type="EMBL" id="LSRX01000356">
    <property type="protein sequence ID" value="OLP99589.1"/>
    <property type="molecule type" value="Genomic_DNA"/>
</dbReference>
<dbReference type="AlphaFoldDB" id="A0A1Q9DWR6"/>
<dbReference type="OrthoDB" id="10456002at2759"/>
<sequence length="306" mass="34167">MELWEPLTEEELRFSWHCLVDQGQLTVASLQQFMLDVAGEELSNVQARDLLSYLDATGDGRVGMDEFRHFMSATELHDVQPQTFLWSPTKSYREKHGLMRVGSGGEPSISADRRESVTNEGRNSPEDPLAAFGELFAEPTPYSEGVEQPATTSSPVRTPQAKKQLDEKALSKISSCIARYESQTWDRLHAEQEAIRRKLFSQWSQNSASMSSKEYHKMLMKMHNLARSSMPGELKPGDTVATLQHMLDQSKPKGERSARSDEKAGDAAAMPESGEELVLPFATWAHCMAKKEGKADATDSKAKTKQ</sequence>
<dbReference type="PROSITE" id="PS50222">
    <property type="entry name" value="EF_HAND_2"/>
    <property type="match status" value="1"/>
</dbReference>
<comment type="caution">
    <text evidence="3">The sequence shown here is derived from an EMBL/GenBank/DDBJ whole genome shotgun (WGS) entry which is preliminary data.</text>
</comment>
<evidence type="ECO:0000256" key="1">
    <source>
        <dbReference type="SAM" id="MobiDB-lite"/>
    </source>
</evidence>
<dbReference type="InterPro" id="IPR011992">
    <property type="entry name" value="EF-hand-dom_pair"/>
</dbReference>